<dbReference type="AlphaFoldDB" id="A0A2M7R808"/>
<dbReference type="GO" id="GO:0005886">
    <property type="term" value="C:plasma membrane"/>
    <property type="evidence" value="ECO:0007669"/>
    <property type="project" value="TreeGrafter"/>
</dbReference>
<dbReference type="InterPro" id="IPR051401">
    <property type="entry name" value="GtrA_CellWall_Glycosyl"/>
</dbReference>
<comment type="similarity">
    <text evidence="2">Belongs to the GtrA family.</text>
</comment>
<evidence type="ECO:0000256" key="5">
    <source>
        <dbReference type="ARBA" id="ARBA00023136"/>
    </source>
</evidence>
<proteinExistence type="inferred from homology"/>
<comment type="caution">
    <text evidence="8">The sequence shown here is derived from an EMBL/GenBank/DDBJ whole genome shotgun (WGS) entry which is preliminary data.</text>
</comment>
<dbReference type="Pfam" id="PF04138">
    <property type="entry name" value="GtrA_DPMS_TM"/>
    <property type="match status" value="1"/>
</dbReference>
<evidence type="ECO:0000313" key="8">
    <source>
        <dbReference type="EMBL" id="PIY89391.1"/>
    </source>
</evidence>
<feature type="transmembrane region" description="Helical" evidence="6">
    <location>
        <begin position="46"/>
        <end position="66"/>
    </location>
</feature>
<gene>
    <name evidence="8" type="ORF">COY73_01055</name>
</gene>
<dbReference type="PANTHER" id="PTHR38459:SF1">
    <property type="entry name" value="PROPHAGE BACTOPRENOL-LINKED GLUCOSE TRANSLOCASE HOMOLOG"/>
    <property type="match status" value="1"/>
</dbReference>
<evidence type="ECO:0000256" key="6">
    <source>
        <dbReference type="SAM" id="Phobius"/>
    </source>
</evidence>
<evidence type="ECO:0000256" key="1">
    <source>
        <dbReference type="ARBA" id="ARBA00004141"/>
    </source>
</evidence>
<feature type="transmembrane region" description="Helical" evidence="6">
    <location>
        <begin position="7"/>
        <end position="26"/>
    </location>
</feature>
<evidence type="ECO:0000259" key="7">
    <source>
        <dbReference type="Pfam" id="PF04138"/>
    </source>
</evidence>
<keyword evidence="3 6" id="KW-0812">Transmembrane</keyword>
<evidence type="ECO:0000256" key="3">
    <source>
        <dbReference type="ARBA" id="ARBA00022692"/>
    </source>
</evidence>
<dbReference type="Proteomes" id="UP000230767">
    <property type="component" value="Unassembled WGS sequence"/>
</dbReference>
<comment type="subcellular location">
    <subcellularLocation>
        <location evidence="1">Membrane</location>
        <topology evidence="1">Multi-pass membrane protein</topology>
    </subcellularLocation>
</comment>
<accession>A0A2M7R808</accession>
<dbReference type="EMBL" id="PFLW01000027">
    <property type="protein sequence ID" value="PIY89391.1"/>
    <property type="molecule type" value="Genomic_DNA"/>
</dbReference>
<keyword evidence="4 6" id="KW-1133">Transmembrane helix</keyword>
<sequence length="206" mass="23075">MKFSKRNLIYSLILGEASSWFLIFVIKNPYVAEFKKLVFLEDVVWWLPVIFPIIFLAGILLAEILAKTIKIIYQIVRFAEVGVLNTFIDFGILNLLIWLTGITGGLAIAPLNAISFLVACTNSYFWNKFWTFEKEGTVTRKEFTQFLVISGIGIGINTGIVVAGTSLISPLLGFSSGAWANLIKVLATAVSMIWNFLGYKFIVFKK</sequence>
<keyword evidence="5 6" id="KW-0472">Membrane</keyword>
<evidence type="ECO:0000313" key="9">
    <source>
        <dbReference type="Proteomes" id="UP000230767"/>
    </source>
</evidence>
<name>A0A2M7R808_9BACT</name>
<evidence type="ECO:0000256" key="2">
    <source>
        <dbReference type="ARBA" id="ARBA00009399"/>
    </source>
</evidence>
<dbReference type="GO" id="GO:0000271">
    <property type="term" value="P:polysaccharide biosynthetic process"/>
    <property type="evidence" value="ECO:0007669"/>
    <property type="project" value="InterPro"/>
</dbReference>
<dbReference type="InterPro" id="IPR007267">
    <property type="entry name" value="GtrA_DPMS_TM"/>
</dbReference>
<feature type="transmembrane region" description="Helical" evidence="6">
    <location>
        <begin position="105"/>
        <end position="125"/>
    </location>
</feature>
<feature type="domain" description="GtrA/DPMS transmembrane" evidence="7">
    <location>
        <begin position="77"/>
        <end position="204"/>
    </location>
</feature>
<feature type="transmembrane region" description="Helical" evidence="6">
    <location>
        <begin position="146"/>
        <end position="172"/>
    </location>
</feature>
<feature type="transmembrane region" description="Helical" evidence="6">
    <location>
        <begin position="78"/>
        <end position="99"/>
    </location>
</feature>
<organism evidence="8 9">
    <name type="scientific">Candidatus Nealsonbacteria bacterium CG_4_10_14_0_8_um_filter_37_14</name>
    <dbReference type="NCBI Taxonomy" id="1974684"/>
    <lineage>
        <taxon>Bacteria</taxon>
        <taxon>Candidatus Nealsoniibacteriota</taxon>
    </lineage>
</organism>
<dbReference type="PANTHER" id="PTHR38459">
    <property type="entry name" value="PROPHAGE BACTOPRENOL-LINKED GLUCOSE TRANSLOCASE HOMOLOG"/>
    <property type="match status" value="1"/>
</dbReference>
<evidence type="ECO:0000256" key="4">
    <source>
        <dbReference type="ARBA" id="ARBA00022989"/>
    </source>
</evidence>
<protein>
    <recommendedName>
        <fullName evidence="7">GtrA/DPMS transmembrane domain-containing protein</fullName>
    </recommendedName>
</protein>
<feature type="transmembrane region" description="Helical" evidence="6">
    <location>
        <begin position="178"/>
        <end position="197"/>
    </location>
</feature>
<reference evidence="9" key="1">
    <citation type="submission" date="2017-09" db="EMBL/GenBank/DDBJ databases">
        <title>Depth-based differentiation of microbial function through sediment-hosted aquifers and enrichment of novel symbionts in the deep terrestrial subsurface.</title>
        <authorList>
            <person name="Probst A.J."/>
            <person name="Ladd B."/>
            <person name="Jarett J.K."/>
            <person name="Geller-Mcgrath D.E."/>
            <person name="Sieber C.M.K."/>
            <person name="Emerson J.B."/>
            <person name="Anantharaman K."/>
            <person name="Thomas B.C."/>
            <person name="Malmstrom R."/>
            <person name="Stieglmeier M."/>
            <person name="Klingl A."/>
            <person name="Woyke T."/>
            <person name="Ryan C.M."/>
            <person name="Banfield J.F."/>
        </authorList>
    </citation>
    <scope>NUCLEOTIDE SEQUENCE [LARGE SCALE GENOMIC DNA]</scope>
</reference>